<protein>
    <submittedName>
        <fullName evidence="2">Uncharacterized protein</fullName>
    </submittedName>
</protein>
<keyword evidence="3" id="KW-1185">Reference proteome</keyword>
<gene>
    <name evidence="2" type="ORF">PMIN01_09782</name>
</gene>
<name>A0A9P6GAR1_9PLEO</name>
<dbReference type="EMBL" id="WJXW01000011">
    <property type="protein sequence ID" value="KAF9731853.1"/>
    <property type="molecule type" value="Genomic_DNA"/>
</dbReference>
<feature type="compositionally biased region" description="Basic residues" evidence="1">
    <location>
        <begin position="13"/>
        <end position="22"/>
    </location>
</feature>
<organism evidence="2 3">
    <name type="scientific">Paraphaeosphaeria minitans</name>
    <dbReference type="NCBI Taxonomy" id="565426"/>
    <lineage>
        <taxon>Eukaryota</taxon>
        <taxon>Fungi</taxon>
        <taxon>Dikarya</taxon>
        <taxon>Ascomycota</taxon>
        <taxon>Pezizomycotina</taxon>
        <taxon>Dothideomycetes</taxon>
        <taxon>Pleosporomycetidae</taxon>
        <taxon>Pleosporales</taxon>
        <taxon>Massarineae</taxon>
        <taxon>Didymosphaeriaceae</taxon>
        <taxon>Paraphaeosphaeria</taxon>
    </lineage>
</organism>
<accession>A0A9P6GAR1</accession>
<dbReference type="AlphaFoldDB" id="A0A9P6GAR1"/>
<dbReference type="Proteomes" id="UP000756921">
    <property type="component" value="Unassembled WGS sequence"/>
</dbReference>
<proteinExistence type="predicted"/>
<sequence length="134" mass="15320">MPTAHPPPPLRPRSYKRIHRSHPSPTIHNGPRHLDTKPLPLLPYMTNPPPPKLKAVSRCQSHFTAGVNVSPEEYRETVEGYLWLVGRCWQGYLGEPNPYRRGRGWEGEGRRLKGLWEVLWMDGGGGDEEEDGMF</sequence>
<reference evidence="2" key="1">
    <citation type="journal article" date="2020" name="Mol. Plant Microbe Interact.">
        <title>Genome Sequence of the Biocontrol Agent Coniothyrium minitans strain Conio (IMI 134523).</title>
        <authorList>
            <person name="Patel D."/>
            <person name="Shittu T.A."/>
            <person name="Baroncelli R."/>
            <person name="Muthumeenakshi S."/>
            <person name="Osborne T.H."/>
            <person name="Janganan T.K."/>
            <person name="Sreenivasaprasad S."/>
        </authorList>
    </citation>
    <scope>NUCLEOTIDE SEQUENCE</scope>
    <source>
        <strain evidence="2">Conio</strain>
    </source>
</reference>
<evidence type="ECO:0000313" key="2">
    <source>
        <dbReference type="EMBL" id="KAF9731853.1"/>
    </source>
</evidence>
<feature type="compositionally biased region" description="Pro residues" evidence="1">
    <location>
        <begin position="1"/>
        <end position="11"/>
    </location>
</feature>
<evidence type="ECO:0000313" key="3">
    <source>
        <dbReference type="Proteomes" id="UP000756921"/>
    </source>
</evidence>
<comment type="caution">
    <text evidence="2">The sequence shown here is derived from an EMBL/GenBank/DDBJ whole genome shotgun (WGS) entry which is preliminary data.</text>
</comment>
<evidence type="ECO:0000256" key="1">
    <source>
        <dbReference type="SAM" id="MobiDB-lite"/>
    </source>
</evidence>
<feature type="region of interest" description="Disordered" evidence="1">
    <location>
        <begin position="1"/>
        <end position="47"/>
    </location>
</feature>